<dbReference type="EMBL" id="CP000473">
    <property type="protein sequence ID" value="ABJ88272.1"/>
    <property type="molecule type" value="Genomic_DNA"/>
</dbReference>
<dbReference type="STRING" id="234267.Acid_7363"/>
<dbReference type="SUPFAM" id="SSF48452">
    <property type="entry name" value="TPR-like"/>
    <property type="match status" value="1"/>
</dbReference>
<dbReference type="Pfam" id="PF13482">
    <property type="entry name" value="RNase_H_2"/>
    <property type="match status" value="1"/>
</dbReference>
<dbReference type="Gene3D" id="1.25.40.10">
    <property type="entry name" value="Tetratricopeptide repeat domain"/>
    <property type="match status" value="1"/>
</dbReference>
<gene>
    <name evidence="2" type="ordered locus">Acid_7363</name>
</gene>
<dbReference type="Gene3D" id="3.30.420.10">
    <property type="entry name" value="Ribonuclease H-like superfamily/Ribonuclease H"/>
    <property type="match status" value="1"/>
</dbReference>
<dbReference type="InterPro" id="IPR036397">
    <property type="entry name" value="RNaseH_sf"/>
</dbReference>
<dbReference type="PANTHER" id="PTHR38462">
    <property type="entry name" value="EXONUCLEASE-LIKE PROTEIN"/>
    <property type="match status" value="1"/>
</dbReference>
<accession>Q01PZ8</accession>
<dbReference type="PANTHER" id="PTHR38462:SF1">
    <property type="entry name" value="YPRB RIBONUCLEASE H-LIKE DOMAIN-CONTAINING PROTEIN"/>
    <property type="match status" value="1"/>
</dbReference>
<dbReference type="OrthoDB" id="9790530at2"/>
<dbReference type="eggNOG" id="COG3359">
    <property type="taxonomic scope" value="Bacteria"/>
</dbReference>
<feature type="domain" description="YprB ribonuclease H-like" evidence="1">
    <location>
        <begin position="102"/>
        <end position="268"/>
    </location>
</feature>
<dbReference type="InParanoid" id="Q01PZ8"/>
<dbReference type="HOGENOM" id="CLU_035904_2_1_0"/>
<evidence type="ECO:0000259" key="1">
    <source>
        <dbReference type="Pfam" id="PF13482"/>
    </source>
</evidence>
<protein>
    <recommendedName>
        <fullName evidence="1">YprB ribonuclease H-like domain-containing protein</fullName>
    </recommendedName>
</protein>
<proteinExistence type="predicted"/>
<dbReference type="SUPFAM" id="SSF53098">
    <property type="entry name" value="Ribonuclease H-like"/>
    <property type="match status" value="1"/>
</dbReference>
<dbReference type="InterPro" id="IPR011990">
    <property type="entry name" value="TPR-like_helical_dom_sf"/>
</dbReference>
<dbReference type="AlphaFoldDB" id="Q01PZ8"/>
<dbReference type="InterPro" id="IPR038720">
    <property type="entry name" value="YprB_RNase_H-like_dom"/>
</dbReference>
<dbReference type="KEGG" id="sus:Acid_7363"/>
<dbReference type="GO" id="GO:0003676">
    <property type="term" value="F:nucleic acid binding"/>
    <property type="evidence" value="ECO:0007669"/>
    <property type="project" value="InterPro"/>
</dbReference>
<name>Q01PZ8_SOLUE</name>
<organism evidence="2">
    <name type="scientific">Solibacter usitatus (strain Ellin6076)</name>
    <dbReference type="NCBI Taxonomy" id="234267"/>
    <lineage>
        <taxon>Bacteria</taxon>
        <taxon>Pseudomonadati</taxon>
        <taxon>Acidobacteriota</taxon>
        <taxon>Terriglobia</taxon>
        <taxon>Bryobacterales</taxon>
        <taxon>Solibacteraceae</taxon>
        <taxon>Candidatus Solibacter</taxon>
    </lineage>
</organism>
<sequence length="415" mass="47784">MEDIQEQLAALRRRIARVDRKYATPAPPARPPLRPGGEFIEELLSGEVVTTPFGQHFETEKLWENHRRHGSVYISDLAELPEDLLDPLSDGAVPASHPTKWAFLDTETTGLAGGTGTYAFLIGVGSIDSEGFRLRQFFMRDYDEEASQLHRLSEYLAQFDVLITYNGKSYDQPLLETRFRMSRARHPFDRMQHLDLLFGARRLWKLRLESCRLVELEHRILGVERQGDLPGEMIPYVYFDFLRSQKAFQVVPIFHHNALDILSLACLTAIVPFAFRSPADAAFGHGADHIGLARWLLQAERQEEALRLFRRALEMGLPDDLLFRTMWDVALLERRMGRQDAALAMVTELTASRNPYRVKAFAELAKHYEHREKNYAMALEMTLSALAIEDTPEIRRREQRLKLRLTRTVMPKLAL</sequence>
<evidence type="ECO:0000313" key="2">
    <source>
        <dbReference type="EMBL" id="ABJ88272.1"/>
    </source>
</evidence>
<reference evidence="2" key="1">
    <citation type="submission" date="2006-10" db="EMBL/GenBank/DDBJ databases">
        <title>Complete sequence of Solibacter usitatus Ellin6076.</title>
        <authorList>
            <consortium name="US DOE Joint Genome Institute"/>
            <person name="Copeland A."/>
            <person name="Lucas S."/>
            <person name="Lapidus A."/>
            <person name="Barry K."/>
            <person name="Detter J.C."/>
            <person name="Glavina del Rio T."/>
            <person name="Hammon N."/>
            <person name="Israni S."/>
            <person name="Dalin E."/>
            <person name="Tice H."/>
            <person name="Pitluck S."/>
            <person name="Thompson L.S."/>
            <person name="Brettin T."/>
            <person name="Bruce D."/>
            <person name="Han C."/>
            <person name="Tapia R."/>
            <person name="Gilna P."/>
            <person name="Schmutz J."/>
            <person name="Larimer F."/>
            <person name="Land M."/>
            <person name="Hauser L."/>
            <person name="Kyrpides N."/>
            <person name="Mikhailova N."/>
            <person name="Janssen P.H."/>
            <person name="Kuske C.R."/>
            <person name="Richardson P."/>
        </authorList>
    </citation>
    <scope>NUCLEOTIDE SEQUENCE</scope>
    <source>
        <strain evidence="2">Ellin6076</strain>
    </source>
</reference>
<dbReference type="InterPro" id="IPR012337">
    <property type="entry name" value="RNaseH-like_sf"/>
</dbReference>